<dbReference type="Proteomes" id="UP001607303">
    <property type="component" value="Unassembled WGS sequence"/>
</dbReference>
<evidence type="ECO:0000313" key="1">
    <source>
        <dbReference type="EMBL" id="KAL2751205.1"/>
    </source>
</evidence>
<keyword evidence="2" id="KW-1185">Reference proteome</keyword>
<accession>A0ABD2D1D9</accession>
<sequence>MQKLHENSKYAPMNESQNEWIYNQELHWQNYCIVQYKFKRKYDIKLEFDVNVVCNFKGIEMLDIFKLLKLSELKHKNCKNIEYKDAHIREPSLN</sequence>
<dbReference type="EMBL" id="JAYRBN010000007">
    <property type="protein sequence ID" value="KAL2751205.1"/>
    <property type="molecule type" value="Genomic_DNA"/>
</dbReference>
<gene>
    <name evidence="1" type="ORF">V1477_000363</name>
</gene>
<protein>
    <submittedName>
        <fullName evidence="1">Uncharacterized protein</fullName>
    </submittedName>
</protein>
<name>A0ABD2D1D9_VESMC</name>
<dbReference type="AlphaFoldDB" id="A0ABD2D1D9"/>
<comment type="caution">
    <text evidence="1">The sequence shown here is derived from an EMBL/GenBank/DDBJ whole genome shotgun (WGS) entry which is preliminary data.</text>
</comment>
<proteinExistence type="predicted"/>
<organism evidence="1 2">
    <name type="scientific">Vespula maculifrons</name>
    <name type="common">Eastern yellow jacket</name>
    <name type="synonym">Wasp</name>
    <dbReference type="NCBI Taxonomy" id="7453"/>
    <lineage>
        <taxon>Eukaryota</taxon>
        <taxon>Metazoa</taxon>
        <taxon>Ecdysozoa</taxon>
        <taxon>Arthropoda</taxon>
        <taxon>Hexapoda</taxon>
        <taxon>Insecta</taxon>
        <taxon>Pterygota</taxon>
        <taxon>Neoptera</taxon>
        <taxon>Endopterygota</taxon>
        <taxon>Hymenoptera</taxon>
        <taxon>Apocrita</taxon>
        <taxon>Aculeata</taxon>
        <taxon>Vespoidea</taxon>
        <taxon>Vespidae</taxon>
        <taxon>Vespinae</taxon>
        <taxon>Vespula</taxon>
    </lineage>
</organism>
<reference evidence="1 2" key="1">
    <citation type="journal article" date="2024" name="Ann. Entomol. Soc. Am.">
        <title>Genomic analyses of the southern and eastern yellowjacket wasps (Hymenoptera: Vespidae) reveal evolutionary signatures of social life.</title>
        <authorList>
            <person name="Catto M.A."/>
            <person name="Caine P.B."/>
            <person name="Orr S.E."/>
            <person name="Hunt B.G."/>
            <person name="Goodisman M.A.D."/>
        </authorList>
    </citation>
    <scope>NUCLEOTIDE SEQUENCE [LARGE SCALE GENOMIC DNA]</scope>
    <source>
        <strain evidence="1">232</strain>
        <tissue evidence="1">Head and thorax</tissue>
    </source>
</reference>
<evidence type="ECO:0000313" key="2">
    <source>
        <dbReference type="Proteomes" id="UP001607303"/>
    </source>
</evidence>